<dbReference type="PANTHER" id="PTHR46174:SF1">
    <property type="entry name" value="CXXC-TYPE ZINC FINGER PROTEIN 1"/>
    <property type="match status" value="1"/>
</dbReference>
<feature type="region of interest" description="Disordered" evidence="6">
    <location>
        <begin position="701"/>
        <end position="730"/>
    </location>
</feature>
<keyword evidence="9" id="KW-1185">Reference proteome</keyword>
<feature type="region of interest" description="Disordered" evidence="6">
    <location>
        <begin position="754"/>
        <end position="849"/>
    </location>
</feature>
<reference evidence="9" key="1">
    <citation type="submission" date="2013-03" db="EMBL/GenBank/DDBJ databases">
        <title>The Genome Sequence of Anopheles minimus MINIMUS1.</title>
        <authorList>
            <consortium name="The Broad Institute Genomics Platform"/>
            <person name="Neafsey D.E."/>
            <person name="Walton C."/>
            <person name="Walker B."/>
            <person name="Young S.K."/>
            <person name="Zeng Q."/>
            <person name="Gargeya S."/>
            <person name="Fitzgerald M."/>
            <person name="Haas B."/>
            <person name="Abouelleil A."/>
            <person name="Allen A.W."/>
            <person name="Alvarado L."/>
            <person name="Arachchi H.M."/>
            <person name="Berlin A.M."/>
            <person name="Chapman S.B."/>
            <person name="Gainer-Dewar J."/>
            <person name="Goldberg J."/>
            <person name="Griggs A."/>
            <person name="Gujja S."/>
            <person name="Hansen M."/>
            <person name="Howarth C."/>
            <person name="Imamovic A."/>
            <person name="Ireland A."/>
            <person name="Larimer J."/>
            <person name="McCowan C."/>
            <person name="Murphy C."/>
            <person name="Pearson M."/>
            <person name="Poon T.W."/>
            <person name="Priest M."/>
            <person name="Roberts A."/>
            <person name="Saif S."/>
            <person name="Shea T."/>
            <person name="Sisk P."/>
            <person name="Sykes S."/>
            <person name="Wortman J."/>
            <person name="Nusbaum C."/>
            <person name="Birren B."/>
        </authorList>
    </citation>
    <scope>NUCLEOTIDE SEQUENCE [LARGE SCALE GENOMIC DNA]</scope>
    <source>
        <strain evidence="9">MINIMUS1</strain>
    </source>
</reference>
<protein>
    <recommendedName>
        <fullName evidence="7">Zinc finger PHD-type domain-containing protein</fullName>
    </recommendedName>
</protein>
<dbReference type="GO" id="GO:0048188">
    <property type="term" value="C:Set1C/COMPASS complex"/>
    <property type="evidence" value="ECO:0007669"/>
    <property type="project" value="InterPro"/>
</dbReference>
<dbReference type="SUPFAM" id="SSF57903">
    <property type="entry name" value="FYVE/PHD zinc finger"/>
    <property type="match status" value="1"/>
</dbReference>
<dbReference type="GO" id="GO:0008270">
    <property type="term" value="F:zinc ion binding"/>
    <property type="evidence" value="ECO:0007669"/>
    <property type="project" value="UniProtKB-KW"/>
</dbReference>
<accession>A0A182W4X3</accession>
<keyword evidence="5" id="KW-0539">Nucleus</keyword>
<dbReference type="VEuPathDB" id="VectorBase:AMIN005386"/>
<dbReference type="EnsemblMetazoa" id="AMIN005386-RA">
    <property type="protein sequence ID" value="AMIN005386-PA"/>
    <property type="gene ID" value="AMIN005386"/>
</dbReference>
<dbReference type="SMART" id="SM00249">
    <property type="entry name" value="PHD"/>
    <property type="match status" value="1"/>
</dbReference>
<evidence type="ECO:0000256" key="3">
    <source>
        <dbReference type="ARBA" id="ARBA00022771"/>
    </source>
</evidence>
<keyword evidence="4" id="KW-0862">Zinc</keyword>
<dbReference type="AlphaFoldDB" id="A0A182W4X3"/>
<evidence type="ECO:0000256" key="2">
    <source>
        <dbReference type="ARBA" id="ARBA00022723"/>
    </source>
</evidence>
<evidence type="ECO:0000256" key="6">
    <source>
        <dbReference type="SAM" id="MobiDB-lite"/>
    </source>
</evidence>
<evidence type="ECO:0000256" key="5">
    <source>
        <dbReference type="ARBA" id="ARBA00023242"/>
    </source>
</evidence>
<dbReference type="InterPro" id="IPR001965">
    <property type="entry name" value="Znf_PHD"/>
</dbReference>
<keyword evidence="3" id="KW-0863">Zinc-finger</keyword>
<evidence type="ECO:0000313" key="8">
    <source>
        <dbReference type="EnsemblMetazoa" id="AMIN005386-PA"/>
    </source>
</evidence>
<feature type="compositionally biased region" description="Polar residues" evidence="6">
    <location>
        <begin position="48"/>
        <end position="58"/>
    </location>
</feature>
<dbReference type="InterPro" id="IPR037869">
    <property type="entry name" value="Spp1/CFP1"/>
</dbReference>
<dbReference type="PANTHER" id="PTHR46174">
    <property type="entry name" value="CXXC-TYPE ZINC FINGER PROTEIN 1"/>
    <property type="match status" value="1"/>
</dbReference>
<dbReference type="Gene3D" id="3.90.980.20">
    <property type="match status" value="1"/>
</dbReference>
<reference evidence="8" key="2">
    <citation type="submission" date="2020-05" db="UniProtKB">
        <authorList>
            <consortium name="EnsemblMetazoa"/>
        </authorList>
    </citation>
    <scope>IDENTIFICATION</scope>
    <source>
        <strain evidence="8">MINIMUS1</strain>
    </source>
</reference>
<feature type="region of interest" description="Disordered" evidence="6">
    <location>
        <begin position="651"/>
        <end position="685"/>
    </location>
</feature>
<feature type="compositionally biased region" description="Low complexity" evidence="6">
    <location>
        <begin position="836"/>
        <end position="846"/>
    </location>
</feature>
<dbReference type="PROSITE" id="PS01359">
    <property type="entry name" value="ZF_PHD_1"/>
    <property type="match status" value="1"/>
</dbReference>
<dbReference type="InterPro" id="IPR011011">
    <property type="entry name" value="Znf_FYVE_PHD"/>
</dbReference>
<evidence type="ECO:0000256" key="4">
    <source>
        <dbReference type="ARBA" id="ARBA00022833"/>
    </source>
</evidence>
<dbReference type="InterPro" id="IPR019786">
    <property type="entry name" value="Zinc_finger_PHD-type_CS"/>
</dbReference>
<proteinExistence type="predicted"/>
<name>A0A182W4X3_9DIPT</name>
<comment type="subcellular location">
    <subcellularLocation>
        <location evidence="1">Nucleus</location>
    </subcellularLocation>
</comment>
<keyword evidence="2" id="KW-0479">Metal-binding</keyword>
<dbReference type="GO" id="GO:0045893">
    <property type="term" value="P:positive regulation of DNA-templated transcription"/>
    <property type="evidence" value="ECO:0007669"/>
    <property type="project" value="TreeGrafter"/>
</dbReference>
<feature type="region of interest" description="Disordered" evidence="6">
    <location>
        <begin position="20"/>
        <end position="58"/>
    </location>
</feature>
<evidence type="ECO:0000256" key="1">
    <source>
        <dbReference type="ARBA" id="ARBA00004123"/>
    </source>
</evidence>
<evidence type="ECO:0000313" key="9">
    <source>
        <dbReference type="Proteomes" id="UP000075920"/>
    </source>
</evidence>
<organism evidence="8 9">
    <name type="scientific">Anopheles minimus</name>
    <dbReference type="NCBI Taxonomy" id="112268"/>
    <lineage>
        <taxon>Eukaryota</taxon>
        <taxon>Metazoa</taxon>
        <taxon>Ecdysozoa</taxon>
        <taxon>Arthropoda</taxon>
        <taxon>Hexapoda</taxon>
        <taxon>Insecta</taxon>
        <taxon>Pterygota</taxon>
        <taxon>Neoptera</taxon>
        <taxon>Endopterygota</taxon>
        <taxon>Diptera</taxon>
        <taxon>Nematocera</taxon>
        <taxon>Culicoidea</taxon>
        <taxon>Culicidae</taxon>
        <taxon>Anophelinae</taxon>
        <taxon>Anopheles</taxon>
    </lineage>
</organism>
<dbReference type="Gene3D" id="2.30.30.140">
    <property type="match status" value="1"/>
</dbReference>
<sequence>MPCSPVEVRYDDGDAVVLIQSNGGGPARRNSDGEGDGGTTEIVPHASHSGQCSVPGTPESSRIIIREKHGIEGCGSITIVTPTNNLKISINTKRYDRQNGFQASKRTLTNDLRNKLGELDELLKASCDEEDGIVPHEPPDTKRISKVTVQTQPNASTADETEAMNGTNKMTTTQVQATCSAMEQVENKTGACGSDTLQEPLNLLDDVLVRITNDNELFYLGTVIDLEPNGHCLVRFEDTTRRWFEHSSVTRCNSNQRVLRSMVQSQSQSQDNNKPLVQVTSPSRLLRFPPEFFPMVSATQLPYDLAKLQWDANHRVNTTGNYCYCGNDGDWAREMIQCRRCEQWFHGRCVRSLQFPIFHGDTFYVFICSICNHGHEFVRRLVLSAENIAHLVLYNLIMRNGRRFYGLRSAIIPYIHDNQRALQLPEKFVKLSTNERAVLLQNVLSANRNRFYNGREHLLSSLWWALRYTVPPPIEPITIPIPPEDTVTESKLQQKLENTDHFRFLPRAYHERSYFMDGATRERMLGLAYANEPESTEVPRALFKALWCDLTGSKFQQQQSTTTVCATTSSAASHQQPTPPDISSGLVGARRRKCRGIRHTPVGAPIPGGLLDDIIPLPTDFYGANNPFYEDDSESISSGGFVAARCRRLGQKARAPPVDQRSMPSAKRRKTEHSGSSSVRGALPRTRKVFKRKLSVVKEEESPSALSWDNVQRHNNEHSGNGGDPAYARRSTATCSSSSCVAEQVDASAVASGAATVNSDGSCAADIPMASGRRSSGRLSVLPNKDYSCTRSYKRRREAETQVQVPGAAGSSRRRRNGTGCDDTETDQSNGDRLSTSEVTSSGDSSHVMRDANCDRNVITVIPVSARTAACAANQEFVIVGKRTLPNGEVEYLCEEVLAK</sequence>
<feature type="domain" description="Zinc finger PHD-type" evidence="7">
    <location>
        <begin position="322"/>
        <end position="372"/>
    </location>
</feature>
<dbReference type="STRING" id="112268.A0A182W4X3"/>
<evidence type="ECO:0000259" key="7">
    <source>
        <dbReference type="SMART" id="SM00249"/>
    </source>
</evidence>
<dbReference type="Proteomes" id="UP000075920">
    <property type="component" value="Unassembled WGS sequence"/>
</dbReference>